<protein>
    <submittedName>
        <fullName evidence="1">Uncharacterized protein</fullName>
    </submittedName>
</protein>
<gene>
    <name evidence="1" type="ORF">EJG51_012695</name>
</gene>
<name>A0A6M4A5X3_9BURK</name>
<dbReference type="EMBL" id="CP051152">
    <property type="protein sequence ID" value="QJQ06555.1"/>
    <property type="molecule type" value="Genomic_DNA"/>
</dbReference>
<accession>A0A6M4A5X3</accession>
<evidence type="ECO:0000313" key="2">
    <source>
        <dbReference type="Proteomes" id="UP000274350"/>
    </source>
</evidence>
<proteinExistence type="predicted"/>
<organism evidence="1 2">
    <name type="scientific">Undibacterium piscinae</name>
    <dbReference type="NCBI Taxonomy" id="2495591"/>
    <lineage>
        <taxon>Bacteria</taxon>
        <taxon>Pseudomonadati</taxon>
        <taxon>Pseudomonadota</taxon>
        <taxon>Betaproteobacteria</taxon>
        <taxon>Burkholderiales</taxon>
        <taxon>Oxalobacteraceae</taxon>
        <taxon>Undibacterium</taxon>
    </lineage>
</organism>
<keyword evidence="2" id="KW-1185">Reference proteome</keyword>
<dbReference type="Proteomes" id="UP000274350">
    <property type="component" value="Chromosome"/>
</dbReference>
<dbReference type="KEGG" id="upi:EJG51_012695"/>
<dbReference type="AlphaFoldDB" id="A0A6M4A5X3"/>
<evidence type="ECO:0000313" key="1">
    <source>
        <dbReference type="EMBL" id="QJQ06555.1"/>
    </source>
</evidence>
<reference evidence="1 2" key="1">
    <citation type="journal article" date="2019" name="Int. J. Syst. Evol. Microbiol.">
        <title>Undibacterium piscinae sp. nov., isolated from Korean shiner intestine.</title>
        <authorList>
            <person name="Lee S.Y."/>
            <person name="Kang W."/>
            <person name="Kim P.S."/>
            <person name="Kim H.S."/>
            <person name="Sung H."/>
            <person name="Shin N.R."/>
            <person name="Whon T.W."/>
            <person name="Yun J.H."/>
            <person name="Lee J.Y."/>
            <person name="Lee J.Y."/>
            <person name="Jung M.J."/>
            <person name="Jeong Y.S."/>
            <person name="Tak E.J."/>
            <person name="Han J.E."/>
            <person name="Hyun D.W."/>
            <person name="Kang M.S."/>
            <person name="Lee K.E."/>
            <person name="Lee B.H."/>
            <person name="Bae J.W."/>
        </authorList>
    </citation>
    <scope>NUCLEOTIDE SEQUENCE [LARGE SCALE GENOMIC DNA]</scope>
    <source>
        <strain evidence="1 2">S11R28</strain>
    </source>
</reference>
<sequence>MTRLLHDGDVEAADALDTLLDLAQGTPLATKLERVAAAVADCDFDAALAALQQERLA</sequence>